<reference evidence="1 2" key="1">
    <citation type="submission" date="2023-02" db="EMBL/GenBank/DDBJ databases">
        <title>Complete genome sequence of Priestia aryabhattai G5MAi6, a methanol-tolerant strain isolated from tap water in Hong Kong.</title>
        <authorList>
            <person name="Leung K.M."/>
            <person name="Lai G.K.K."/>
            <person name="Griffin S.D.J."/>
        </authorList>
    </citation>
    <scope>NUCLEOTIDE SEQUENCE [LARGE SCALE GENOMIC DNA]</scope>
    <source>
        <strain evidence="1 2">G5MAi6</strain>
        <plasmid evidence="1 2">pG5MAi6_3</plasmid>
    </source>
</reference>
<organism evidence="1 2">
    <name type="scientific">Priestia aryabhattai</name>
    <name type="common">Bacillus aryabhattai</name>
    <dbReference type="NCBI Taxonomy" id="412384"/>
    <lineage>
        <taxon>Bacteria</taxon>
        <taxon>Bacillati</taxon>
        <taxon>Bacillota</taxon>
        <taxon>Bacilli</taxon>
        <taxon>Bacillales</taxon>
        <taxon>Bacillaceae</taxon>
        <taxon>Priestia</taxon>
    </lineage>
</organism>
<sequence length="154" mass="17584">MARPRQPTDLLIVKGKKHLTQDEIADRKSKEVKAPADNVQAPSFLLEFEGLKEEFDRIAAELIDIGIMSNLDCDALANFIVEQNQYQKVSSKMLKMKTFGPRYRDLQQIQKDHYKNARSSASDLGLTISSRCKLVVPKQNEDTKPKNKFNKFAK</sequence>
<dbReference type="EMBL" id="CP118721">
    <property type="protein sequence ID" value="WEA47279.1"/>
    <property type="molecule type" value="Genomic_DNA"/>
</dbReference>
<dbReference type="RefSeq" id="WP_275037779.1">
    <property type="nucleotide sequence ID" value="NZ_CP118721.1"/>
</dbReference>
<dbReference type="Proteomes" id="UP001220217">
    <property type="component" value="Plasmid pG5MAi6_3"/>
</dbReference>
<accession>A0ABD7X6C7</accession>
<gene>
    <name evidence="1" type="ORF">PWO00_28590</name>
</gene>
<dbReference type="NCBIfam" id="TIGR01558">
    <property type="entry name" value="sm_term_P27"/>
    <property type="match status" value="1"/>
</dbReference>
<evidence type="ECO:0000313" key="1">
    <source>
        <dbReference type="EMBL" id="WEA47279.1"/>
    </source>
</evidence>
<evidence type="ECO:0000313" key="2">
    <source>
        <dbReference type="Proteomes" id="UP001220217"/>
    </source>
</evidence>
<keyword evidence="1" id="KW-0614">Plasmid</keyword>
<geneLocation type="plasmid" evidence="1 2">
    <name>pG5MAi6_3</name>
</geneLocation>
<proteinExistence type="predicted"/>
<protein>
    <submittedName>
        <fullName evidence="1">Phage terminase small subunit P27 family</fullName>
    </submittedName>
</protein>
<dbReference type="InterPro" id="IPR006448">
    <property type="entry name" value="Phage_term_ssu_P27"/>
</dbReference>
<dbReference type="Pfam" id="PF05119">
    <property type="entry name" value="Terminase_4"/>
    <property type="match status" value="1"/>
</dbReference>
<name>A0ABD7X6C7_PRIAR</name>
<dbReference type="AlphaFoldDB" id="A0ABD7X6C7"/>